<dbReference type="GO" id="GO:0005634">
    <property type="term" value="C:nucleus"/>
    <property type="evidence" value="ECO:0007669"/>
    <property type="project" value="TreeGrafter"/>
</dbReference>
<gene>
    <name evidence="2" type="ORF">FH972_026138</name>
</gene>
<feature type="region of interest" description="Disordered" evidence="1">
    <location>
        <begin position="144"/>
        <end position="183"/>
    </location>
</feature>
<reference evidence="2 3" key="1">
    <citation type="submission" date="2019-06" db="EMBL/GenBank/DDBJ databases">
        <title>A chromosomal-level reference genome of Carpinus fangiana (Coryloideae, Betulaceae).</title>
        <authorList>
            <person name="Yang X."/>
            <person name="Wang Z."/>
            <person name="Zhang L."/>
            <person name="Hao G."/>
            <person name="Liu J."/>
            <person name="Yang Y."/>
        </authorList>
    </citation>
    <scope>NUCLEOTIDE SEQUENCE [LARGE SCALE GENOMIC DNA]</scope>
    <source>
        <strain evidence="2">Cfa_2016G</strain>
        <tissue evidence="2">Leaf</tissue>
    </source>
</reference>
<dbReference type="InterPro" id="IPR016818">
    <property type="entry name" value="NOSIP"/>
</dbReference>
<dbReference type="PANTHER" id="PTHR13063">
    <property type="entry name" value="ENOS INTERACTING PROTEIN"/>
    <property type="match status" value="1"/>
</dbReference>
<dbReference type="Proteomes" id="UP000327013">
    <property type="component" value="Unassembled WGS sequence"/>
</dbReference>
<feature type="compositionally biased region" description="Basic residues" evidence="1">
    <location>
        <begin position="243"/>
        <end position="253"/>
    </location>
</feature>
<dbReference type="AlphaFoldDB" id="A0A5N6L430"/>
<organism evidence="2 3">
    <name type="scientific">Carpinus fangiana</name>
    <dbReference type="NCBI Taxonomy" id="176857"/>
    <lineage>
        <taxon>Eukaryota</taxon>
        <taxon>Viridiplantae</taxon>
        <taxon>Streptophyta</taxon>
        <taxon>Embryophyta</taxon>
        <taxon>Tracheophyta</taxon>
        <taxon>Spermatophyta</taxon>
        <taxon>Magnoliopsida</taxon>
        <taxon>eudicotyledons</taxon>
        <taxon>Gunneridae</taxon>
        <taxon>Pentapetalae</taxon>
        <taxon>rosids</taxon>
        <taxon>fabids</taxon>
        <taxon>Fagales</taxon>
        <taxon>Betulaceae</taxon>
        <taxon>Carpinus</taxon>
    </lineage>
</organism>
<dbReference type="GO" id="GO:0061630">
    <property type="term" value="F:ubiquitin protein ligase activity"/>
    <property type="evidence" value="ECO:0007669"/>
    <property type="project" value="InterPro"/>
</dbReference>
<feature type="region of interest" description="Disordered" evidence="1">
    <location>
        <begin position="228"/>
        <end position="253"/>
    </location>
</feature>
<sequence>MSHSKRNTSLAFFTSHERALLRGTWGSQSARLSSASVLPFGHCTLCLLPAVDPVACSGFTAVISANDETSKAGEKRKRPICSKTHIFCRGCALENILAQKKEIKRLEKVEEAHRLDAEEQQFAQDQIRQEKELRTFEAAQSGLSGNGAVQVGDKGTKRKRLDNDEKDADKKGRSSFWIPSETPDAGLHLNSKIRKQEKKLAPICPGSAGEDVPHGFSLKVLTPVVFSEEARQKDSKEEGNTRLHQKVRARRHR</sequence>
<proteinExistence type="predicted"/>
<dbReference type="OrthoDB" id="116827at2759"/>
<dbReference type="PANTHER" id="PTHR13063:SF10">
    <property type="entry name" value="NITRIC OXIDE SYNTHASE-INTERACTING PROTEIN"/>
    <property type="match status" value="1"/>
</dbReference>
<evidence type="ECO:0000313" key="3">
    <source>
        <dbReference type="Proteomes" id="UP000327013"/>
    </source>
</evidence>
<keyword evidence="3" id="KW-1185">Reference proteome</keyword>
<evidence type="ECO:0000256" key="1">
    <source>
        <dbReference type="SAM" id="MobiDB-lite"/>
    </source>
</evidence>
<evidence type="ECO:0000313" key="2">
    <source>
        <dbReference type="EMBL" id="KAB8648482.1"/>
    </source>
</evidence>
<name>A0A5N6L430_9ROSI</name>
<accession>A0A5N6L430</accession>
<feature type="compositionally biased region" description="Basic and acidic residues" evidence="1">
    <location>
        <begin position="228"/>
        <end position="241"/>
    </location>
</feature>
<feature type="compositionally biased region" description="Basic and acidic residues" evidence="1">
    <location>
        <begin position="161"/>
        <end position="172"/>
    </location>
</feature>
<protein>
    <recommendedName>
        <fullName evidence="4">Nitric oxide synthase-interacting protein zinc-finger domain-containing protein</fullName>
    </recommendedName>
</protein>
<evidence type="ECO:0008006" key="4">
    <source>
        <dbReference type="Google" id="ProtNLM"/>
    </source>
</evidence>
<comment type="caution">
    <text evidence="2">The sequence shown here is derived from an EMBL/GenBank/DDBJ whole genome shotgun (WGS) entry which is preliminary data.</text>
</comment>
<dbReference type="EMBL" id="VIBQ01000080">
    <property type="protein sequence ID" value="KAB8648482.1"/>
    <property type="molecule type" value="Genomic_DNA"/>
</dbReference>